<evidence type="ECO:0000313" key="3">
    <source>
        <dbReference type="Proteomes" id="UP000289152"/>
    </source>
</evidence>
<feature type="compositionally biased region" description="Low complexity" evidence="1">
    <location>
        <begin position="464"/>
        <end position="473"/>
    </location>
</feature>
<name>A0A4V1M4Y8_TREME</name>
<feature type="compositionally biased region" description="Low complexity" evidence="1">
    <location>
        <begin position="318"/>
        <end position="334"/>
    </location>
</feature>
<feature type="compositionally biased region" description="Pro residues" evidence="1">
    <location>
        <begin position="17"/>
        <end position="29"/>
    </location>
</feature>
<feature type="compositionally biased region" description="Low complexity" evidence="1">
    <location>
        <begin position="606"/>
        <end position="619"/>
    </location>
</feature>
<proteinExistence type="predicted"/>
<evidence type="ECO:0000313" key="2">
    <source>
        <dbReference type="EMBL" id="RXK42017.1"/>
    </source>
</evidence>
<feature type="region of interest" description="Disordered" evidence="1">
    <location>
        <begin position="311"/>
        <end position="351"/>
    </location>
</feature>
<feature type="region of interest" description="Disordered" evidence="1">
    <location>
        <begin position="606"/>
        <end position="645"/>
    </location>
</feature>
<feature type="region of interest" description="Disordered" evidence="1">
    <location>
        <begin position="452"/>
        <end position="473"/>
    </location>
</feature>
<dbReference type="VEuPathDB" id="FungiDB:TREMEDRAFT_61915"/>
<dbReference type="OrthoDB" id="2586076at2759"/>
<gene>
    <name evidence="2" type="ORF">M231_00738</name>
</gene>
<dbReference type="Proteomes" id="UP000289152">
    <property type="component" value="Unassembled WGS sequence"/>
</dbReference>
<evidence type="ECO:0000256" key="1">
    <source>
        <dbReference type="SAM" id="MobiDB-lite"/>
    </source>
</evidence>
<protein>
    <submittedName>
        <fullName evidence="2">Uncharacterized protein</fullName>
    </submittedName>
</protein>
<comment type="caution">
    <text evidence="2">The sequence shown here is derived from an EMBL/GenBank/DDBJ whole genome shotgun (WGS) entry which is preliminary data.</text>
</comment>
<feature type="compositionally biased region" description="Low complexity" evidence="1">
    <location>
        <begin position="31"/>
        <end position="46"/>
    </location>
</feature>
<keyword evidence="3" id="KW-1185">Reference proteome</keyword>
<reference evidence="2 3" key="1">
    <citation type="submission" date="2016-06" db="EMBL/GenBank/DDBJ databases">
        <title>Evolution of pathogenesis and genome organization in the Tremellales.</title>
        <authorList>
            <person name="Cuomo C."/>
            <person name="Litvintseva A."/>
            <person name="Heitman J."/>
            <person name="Chen Y."/>
            <person name="Sun S."/>
            <person name="Springer D."/>
            <person name="Dromer F."/>
            <person name="Young S."/>
            <person name="Zeng Q."/>
            <person name="Chapman S."/>
            <person name="Gujja S."/>
            <person name="Saif S."/>
            <person name="Birren B."/>
        </authorList>
    </citation>
    <scope>NUCLEOTIDE SEQUENCE [LARGE SCALE GENOMIC DNA]</scope>
    <source>
        <strain evidence="2 3">ATCC 28783</strain>
    </source>
</reference>
<feature type="compositionally biased region" description="Basic and acidic residues" evidence="1">
    <location>
        <begin position="47"/>
        <end position="65"/>
    </location>
</feature>
<feature type="compositionally biased region" description="Polar residues" evidence="1">
    <location>
        <begin position="620"/>
        <end position="645"/>
    </location>
</feature>
<sequence>MRALFRSRRARSESAPSSPPLPPRLPPIADPGSLGLPRPSSPPRSGVTDRPRPIPRRHDDQHVTNDLEDTMESIEPPAYMDPIPSYDQVIPPFSHSWSPVSPLTVNIQNQFDDDEDDDDPLTPRPRQFQFLSEPIRRHSLSTTIPQRIEEERISPSTIEEVDPLTSCPSALPVYSPHLHQDETRLFSTSHLDQTHPSALAFSHSLTSLNPPLNIPPPHPTISTGSKRLRVHLTRSAQRSNSNGTGPVLIKMGRGGVIEGKVEVGKGVEYGTKLEVIIVGTVQSTYHVRGQYSMMETLLLARNIVQLYPTMSPSPLSGQTQESSTQPTTETEVTVSGVGNDDQVRQESVTAQRDQVKKEQQFIEPGSTYDFSLTMPSSHYLDENVELPPSCHVLQLGMHASVEYVFRVRLSRKSWRMKETLSLPIIYEPHSYIHPRRLRILTSDDPLNPGWRTIPLRGGDPIRPSPSTSSSSTSNLGVQVSLLLPSPPIIFLHRQHESPPIPFHLHFHSSLSGPLEKLADPRQSRYIIRLVRVSSIRVGGGEREIRRTEIPTKVQLWKEGEAEEDRVELGSINAGVSGIRGWRRQSNVISERRRMFWSRIGTNRSSISNNVNPSTNNNSSQIHSTMTNDMGNTRITTGESGPSNISQIQQQLPTISTGINPESIDNNINQSRNINQSNGLSDVPETRTDIHLLGQIKIINSFPTPYSLYNLNTIPNPLLPSFVTPEIGVSYVVEIGIEPKDHPKVLNHVWGGGVMEVIRG</sequence>
<dbReference type="STRING" id="5217.A0A4V1M4Y8"/>
<dbReference type="InParanoid" id="A0A4V1M4Y8"/>
<feature type="region of interest" description="Disordered" evidence="1">
    <location>
        <begin position="1"/>
        <end position="68"/>
    </location>
</feature>
<dbReference type="AlphaFoldDB" id="A0A4V1M4Y8"/>
<accession>A0A4V1M4Y8</accession>
<organism evidence="2 3">
    <name type="scientific">Tremella mesenterica</name>
    <name type="common">Jelly fungus</name>
    <dbReference type="NCBI Taxonomy" id="5217"/>
    <lineage>
        <taxon>Eukaryota</taxon>
        <taxon>Fungi</taxon>
        <taxon>Dikarya</taxon>
        <taxon>Basidiomycota</taxon>
        <taxon>Agaricomycotina</taxon>
        <taxon>Tremellomycetes</taxon>
        <taxon>Tremellales</taxon>
        <taxon>Tremellaceae</taxon>
        <taxon>Tremella</taxon>
    </lineage>
</organism>
<dbReference type="EMBL" id="SDIL01000004">
    <property type="protein sequence ID" value="RXK42017.1"/>
    <property type="molecule type" value="Genomic_DNA"/>
</dbReference>